<feature type="transmembrane region" description="Helical" evidence="1">
    <location>
        <begin position="213"/>
        <end position="234"/>
    </location>
</feature>
<dbReference type="PANTHER" id="PTHR30188:SF3">
    <property type="entry name" value="ABC TRANSPORTER PERMEASE"/>
    <property type="match status" value="1"/>
</dbReference>
<evidence type="ECO:0000256" key="1">
    <source>
        <dbReference type="SAM" id="Phobius"/>
    </source>
</evidence>
<feature type="transmembrane region" description="Helical" evidence="1">
    <location>
        <begin position="282"/>
        <end position="308"/>
    </location>
</feature>
<dbReference type="EMBL" id="JBHPEI010000031">
    <property type="protein sequence ID" value="MFC1799794.1"/>
    <property type="molecule type" value="Genomic_DNA"/>
</dbReference>
<keyword evidence="1" id="KW-1133">Transmembrane helix</keyword>
<keyword evidence="1" id="KW-0812">Transmembrane</keyword>
<evidence type="ECO:0000313" key="2">
    <source>
        <dbReference type="EMBL" id="MFC1799794.1"/>
    </source>
</evidence>
<feature type="non-terminal residue" evidence="2">
    <location>
        <position position="1"/>
    </location>
</feature>
<reference evidence="2 3" key="1">
    <citation type="submission" date="2024-09" db="EMBL/GenBank/DDBJ databases">
        <authorList>
            <person name="D'Angelo T."/>
        </authorList>
    </citation>
    <scope>NUCLEOTIDE SEQUENCE [LARGE SCALE GENOMIC DNA]</scope>
    <source>
        <strain evidence="2">SAG AM-311-F02</strain>
    </source>
</reference>
<protein>
    <submittedName>
        <fullName evidence="2">MlaE family ABC transporter permease</fullName>
    </submittedName>
</protein>
<accession>A0ABV6YP08</accession>
<feature type="transmembrane region" description="Helical" evidence="1">
    <location>
        <begin position="186"/>
        <end position="207"/>
    </location>
</feature>
<name>A0ABV6YP08_UNCEI</name>
<gene>
    <name evidence="2" type="ORF">ACFL2Z_02665</name>
</gene>
<keyword evidence="1" id="KW-0472">Membrane</keyword>
<dbReference type="Proteomes" id="UP001594288">
    <property type="component" value="Unassembled WGS sequence"/>
</dbReference>
<dbReference type="PANTHER" id="PTHR30188">
    <property type="entry name" value="ABC TRANSPORTER PERMEASE PROTEIN-RELATED"/>
    <property type="match status" value="1"/>
</dbReference>
<organism evidence="2 3">
    <name type="scientific">Eiseniibacteriota bacterium</name>
    <dbReference type="NCBI Taxonomy" id="2212470"/>
    <lineage>
        <taxon>Bacteria</taxon>
        <taxon>Candidatus Eiseniibacteriota</taxon>
    </lineage>
</organism>
<dbReference type="InterPro" id="IPR030802">
    <property type="entry name" value="Permease_MalE"/>
</dbReference>
<comment type="caution">
    <text evidence="2">The sequence shown here is derived from an EMBL/GenBank/DDBJ whole genome shotgun (WGS) entry which is preliminary data.</text>
</comment>
<evidence type="ECO:0000313" key="3">
    <source>
        <dbReference type="Proteomes" id="UP001594288"/>
    </source>
</evidence>
<feature type="transmembrane region" description="Helical" evidence="1">
    <location>
        <begin position="104"/>
        <end position="131"/>
    </location>
</feature>
<feature type="transmembrane region" description="Helical" evidence="1">
    <location>
        <begin position="246"/>
        <end position="270"/>
    </location>
</feature>
<keyword evidence="3" id="KW-1185">Reference proteome</keyword>
<dbReference type="Pfam" id="PF02405">
    <property type="entry name" value="MlaE"/>
    <property type="match status" value="1"/>
</dbReference>
<sequence>LKMMGEAGAQMGIEVDQAGLPEGIRKLLAIATGTAKATPPQEDPATLEFLYRLGEASIGAIETAMDMLGFVGELSVAFVRLLGGKARFRRKDFLQLLQQCGAQALPIVTVIGLLIGVILAFVGAVQLRLFGAQAYVADLVAIATVREMGPLMTAIVMAGRSGAAFAATIGTMTVNEEVDALETSGFSAMEFLVLPRVLALTIMLPLLALYTNFMAIAGGALVGVGAFEITLGQYVEQTRNAVPPLFFGLGLIKATLYGLLVALAGCYYGMRCGRSASAVGSVTTSAVVVGVILVIVATAITTVIYDILGV</sequence>
<feature type="transmembrane region" description="Helical" evidence="1">
    <location>
        <begin position="151"/>
        <end position="174"/>
    </location>
</feature>
<proteinExistence type="predicted"/>